<dbReference type="CDD" id="cd07381">
    <property type="entry name" value="MPP_CapA"/>
    <property type="match status" value="1"/>
</dbReference>
<protein>
    <recommendedName>
        <fullName evidence="2">Capsule synthesis protein CapA domain-containing protein</fullName>
    </recommendedName>
</protein>
<reference evidence="3 4" key="1">
    <citation type="submission" date="2017-06" db="EMBL/GenBank/DDBJ databases">
        <title>Draft genome sequence of anaerobic fermentative bacterium Anaeromicrobium sediminis DY2726D isolated from West Pacific Ocean sediments.</title>
        <authorList>
            <person name="Zeng X."/>
        </authorList>
    </citation>
    <scope>NUCLEOTIDE SEQUENCE [LARGE SCALE GENOMIC DNA]</scope>
    <source>
        <strain evidence="3 4">DY2726D</strain>
    </source>
</reference>
<dbReference type="Pfam" id="PF09587">
    <property type="entry name" value="PGA_cap"/>
    <property type="match status" value="1"/>
</dbReference>
<accession>A0A267MMW3</accession>
<keyword evidence="4" id="KW-1185">Reference proteome</keyword>
<dbReference type="AlphaFoldDB" id="A0A267MMW3"/>
<evidence type="ECO:0000313" key="4">
    <source>
        <dbReference type="Proteomes" id="UP000216024"/>
    </source>
</evidence>
<dbReference type="InterPro" id="IPR029052">
    <property type="entry name" value="Metallo-depent_PP-like"/>
</dbReference>
<dbReference type="Gene3D" id="3.60.21.10">
    <property type="match status" value="1"/>
</dbReference>
<dbReference type="EMBL" id="NIBG01000001">
    <property type="protein sequence ID" value="PAB60941.1"/>
    <property type="molecule type" value="Genomic_DNA"/>
</dbReference>
<dbReference type="SUPFAM" id="SSF56300">
    <property type="entry name" value="Metallo-dependent phosphatases"/>
    <property type="match status" value="1"/>
</dbReference>
<evidence type="ECO:0000313" key="3">
    <source>
        <dbReference type="EMBL" id="PAB60941.1"/>
    </source>
</evidence>
<proteinExistence type="inferred from homology"/>
<comment type="caution">
    <text evidence="3">The sequence shown here is derived from an EMBL/GenBank/DDBJ whole genome shotgun (WGS) entry which is preliminary data.</text>
</comment>
<dbReference type="Proteomes" id="UP000216024">
    <property type="component" value="Unassembled WGS sequence"/>
</dbReference>
<dbReference type="OrthoDB" id="9810906at2"/>
<name>A0A267MMW3_9FIRM</name>
<sequence>MKKIISIIIINIIIISNPFTVYSFDESALIKEFKKKFEKNKEIDIVAVGDIMVHGPQLRAQYDLKNKLYSFEDNFKYIKKYIERADIALCNLETTLLGYEPYTSYPKFNSPDNLVDALKNSGFDIISTANNHSFDTKAIGMFRTVDVLLNKGLDVIGTRNDNYNKDYIIKEVKGVKVAFTSFTYETKKYGKNKTINGIVLPKKYETYINTFSYYNLENDLKKMEKIIKKMKKEKVDLIIFFFHWGNEYHNQPNEHQKLIAKKLSSYGVDIILGSHPHVIQPITIIKNEFGKETAVVYSMGNFLSNQRYENVKNRSAEDGIVVDFKIIKSYKGEVSIKKISYIPTWVYKRYINGKRDYKILPLIHNNNELKKLVGEEANLNRALNSRKNTTNLIEYNKGIGQIKVYNPLEDIDDKQ</sequence>
<dbReference type="InterPro" id="IPR052169">
    <property type="entry name" value="CW_Biosynth-Accessory"/>
</dbReference>
<comment type="similarity">
    <text evidence="1">Belongs to the CapA family.</text>
</comment>
<evidence type="ECO:0000256" key="1">
    <source>
        <dbReference type="ARBA" id="ARBA00005662"/>
    </source>
</evidence>
<organism evidence="3 4">
    <name type="scientific">Anaeromicrobium sediminis</name>
    <dbReference type="NCBI Taxonomy" id="1478221"/>
    <lineage>
        <taxon>Bacteria</taxon>
        <taxon>Bacillati</taxon>
        <taxon>Bacillota</taxon>
        <taxon>Clostridia</taxon>
        <taxon>Peptostreptococcales</taxon>
        <taxon>Thermotaleaceae</taxon>
        <taxon>Anaeromicrobium</taxon>
    </lineage>
</organism>
<dbReference type="SMART" id="SM00854">
    <property type="entry name" value="PGA_cap"/>
    <property type="match status" value="1"/>
</dbReference>
<feature type="domain" description="Capsule synthesis protein CapA" evidence="2">
    <location>
        <begin position="44"/>
        <end position="306"/>
    </location>
</feature>
<dbReference type="InterPro" id="IPR019079">
    <property type="entry name" value="Capsule_synth_CapA"/>
</dbReference>
<dbReference type="PANTHER" id="PTHR33393">
    <property type="entry name" value="POLYGLUTAMINE SYNTHESIS ACCESSORY PROTEIN RV0574C-RELATED"/>
    <property type="match status" value="1"/>
</dbReference>
<dbReference type="RefSeq" id="WP_095129873.1">
    <property type="nucleotide sequence ID" value="NZ_NIBG01000001.1"/>
</dbReference>
<evidence type="ECO:0000259" key="2">
    <source>
        <dbReference type="SMART" id="SM00854"/>
    </source>
</evidence>
<dbReference type="PANTHER" id="PTHR33393:SF12">
    <property type="entry name" value="CAPSULE BIOSYNTHESIS PROTEIN CAPA"/>
    <property type="match status" value="1"/>
</dbReference>
<gene>
    <name evidence="3" type="ORF">CCE28_00475</name>
</gene>